<dbReference type="Pfam" id="PF01638">
    <property type="entry name" value="HxlR"/>
    <property type="match status" value="1"/>
</dbReference>
<protein>
    <submittedName>
        <fullName evidence="5">Putative HTH-type transcriptional regulator YybR</fullName>
    </submittedName>
</protein>
<dbReference type="RefSeq" id="WP_234202361.1">
    <property type="nucleotide sequence ID" value="NZ_CACRUT010000034.1"/>
</dbReference>
<evidence type="ECO:0000313" key="5">
    <source>
        <dbReference type="EMBL" id="VYU70215.1"/>
    </source>
</evidence>
<dbReference type="EMBL" id="CACRUT010000034">
    <property type="protein sequence ID" value="VYU70215.1"/>
    <property type="molecule type" value="Genomic_DNA"/>
</dbReference>
<evidence type="ECO:0000259" key="4">
    <source>
        <dbReference type="PROSITE" id="PS51118"/>
    </source>
</evidence>
<dbReference type="Gene3D" id="1.10.10.10">
    <property type="entry name" value="Winged helix-like DNA-binding domain superfamily/Winged helix DNA-binding domain"/>
    <property type="match status" value="1"/>
</dbReference>
<dbReference type="PROSITE" id="PS51118">
    <property type="entry name" value="HTH_HXLR"/>
    <property type="match status" value="1"/>
</dbReference>
<dbReference type="GO" id="GO:0003677">
    <property type="term" value="F:DNA binding"/>
    <property type="evidence" value="ECO:0007669"/>
    <property type="project" value="UniProtKB-KW"/>
</dbReference>
<accession>A0A6N3H0P8</accession>
<dbReference type="InterPro" id="IPR036388">
    <property type="entry name" value="WH-like_DNA-bd_sf"/>
</dbReference>
<dbReference type="PANTHER" id="PTHR33204:SF29">
    <property type="entry name" value="TRANSCRIPTIONAL REGULATOR"/>
    <property type="match status" value="1"/>
</dbReference>
<keyword evidence="3" id="KW-0804">Transcription</keyword>
<dbReference type="InterPro" id="IPR036390">
    <property type="entry name" value="WH_DNA-bd_sf"/>
</dbReference>
<evidence type="ECO:0000256" key="2">
    <source>
        <dbReference type="ARBA" id="ARBA00023125"/>
    </source>
</evidence>
<gene>
    <name evidence="5" type="primary">yybR</name>
    <name evidence="5" type="ORF">PCLFYP37_00750</name>
</gene>
<organism evidence="5">
    <name type="scientific">Paraprevotella clara</name>
    <dbReference type="NCBI Taxonomy" id="454154"/>
    <lineage>
        <taxon>Bacteria</taxon>
        <taxon>Pseudomonadati</taxon>
        <taxon>Bacteroidota</taxon>
        <taxon>Bacteroidia</taxon>
        <taxon>Bacteroidales</taxon>
        <taxon>Prevotellaceae</taxon>
        <taxon>Paraprevotella</taxon>
    </lineage>
</organism>
<evidence type="ECO:0000256" key="3">
    <source>
        <dbReference type="ARBA" id="ARBA00023163"/>
    </source>
</evidence>
<keyword evidence="2" id="KW-0238">DNA-binding</keyword>
<reference evidence="5" key="1">
    <citation type="submission" date="2019-11" db="EMBL/GenBank/DDBJ databases">
        <authorList>
            <person name="Feng L."/>
        </authorList>
    </citation>
    <scope>NUCLEOTIDE SEQUENCE</scope>
    <source>
        <strain evidence="5">PclaraLFYP37</strain>
    </source>
</reference>
<name>A0A6N3H0P8_9BACT</name>
<dbReference type="PANTHER" id="PTHR33204">
    <property type="entry name" value="TRANSCRIPTIONAL REGULATOR, MARR FAMILY"/>
    <property type="match status" value="1"/>
</dbReference>
<dbReference type="AlphaFoldDB" id="A0A6N3H0P8"/>
<keyword evidence="1" id="KW-0805">Transcription regulation</keyword>
<dbReference type="InterPro" id="IPR002577">
    <property type="entry name" value="HTH_HxlR"/>
</dbReference>
<dbReference type="SUPFAM" id="SSF46785">
    <property type="entry name" value="Winged helix' DNA-binding domain"/>
    <property type="match status" value="1"/>
</dbReference>
<evidence type="ECO:0000256" key="1">
    <source>
        <dbReference type="ARBA" id="ARBA00023015"/>
    </source>
</evidence>
<feature type="domain" description="HTH hxlR-type" evidence="4">
    <location>
        <begin position="12"/>
        <end position="110"/>
    </location>
</feature>
<sequence>MYERKIPIDTNCGVTVTQFVIGGKWKPYLINCITKGYHRPIDFQKVIEGATKRVLTQQLNELEEMGIVRKVVYPVVPMKVEYFLTELGNSLVPIIRMMDDWGNKHRYLAEQNQE</sequence>
<proteinExistence type="predicted"/>